<proteinExistence type="predicted"/>
<name>A0ACA9RGE6_9GLOM</name>
<keyword evidence="2" id="KW-1185">Reference proteome</keyword>
<feature type="non-terminal residue" evidence="1">
    <location>
        <position position="54"/>
    </location>
</feature>
<sequence>DTEKRKINNHSLYNKKSKTEQLVELSDSVQSISRASTYSESNETLQEFVTSHRL</sequence>
<dbReference type="EMBL" id="CAJVPW010069928">
    <property type="protein sequence ID" value="CAG8791813.1"/>
    <property type="molecule type" value="Genomic_DNA"/>
</dbReference>
<organism evidence="1 2">
    <name type="scientific">Cetraspora pellucida</name>
    <dbReference type="NCBI Taxonomy" id="1433469"/>
    <lineage>
        <taxon>Eukaryota</taxon>
        <taxon>Fungi</taxon>
        <taxon>Fungi incertae sedis</taxon>
        <taxon>Mucoromycota</taxon>
        <taxon>Glomeromycotina</taxon>
        <taxon>Glomeromycetes</taxon>
        <taxon>Diversisporales</taxon>
        <taxon>Gigasporaceae</taxon>
        <taxon>Cetraspora</taxon>
    </lineage>
</organism>
<evidence type="ECO:0000313" key="1">
    <source>
        <dbReference type="EMBL" id="CAG8791813.1"/>
    </source>
</evidence>
<comment type="caution">
    <text evidence="1">The sequence shown here is derived from an EMBL/GenBank/DDBJ whole genome shotgun (WGS) entry which is preliminary data.</text>
</comment>
<gene>
    <name evidence="1" type="ORF">SPELUC_LOCUS17300</name>
</gene>
<feature type="non-terminal residue" evidence="1">
    <location>
        <position position="1"/>
    </location>
</feature>
<protein>
    <submittedName>
        <fullName evidence="1">6093_t:CDS:1</fullName>
    </submittedName>
</protein>
<accession>A0ACA9RGE6</accession>
<reference evidence="1" key="1">
    <citation type="submission" date="2021-06" db="EMBL/GenBank/DDBJ databases">
        <authorList>
            <person name="Kallberg Y."/>
            <person name="Tangrot J."/>
            <person name="Rosling A."/>
        </authorList>
    </citation>
    <scope>NUCLEOTIDE SEQUENCE</scope>
    <source>
        <strain evidence="1">28 12/20/2015</strain>
    </source>
</reference>
<dbReference type="Proteomes" id="UP000789366">
    <property type="component" value="Unassembled WGS sequence"/>
</dbReference>
<evidence type="ECO:0000313" key="2">
    <source>
        <dbReference type="Proteomes" id="UP000789366"/>
    </source>
</evidence>